<comment type="caution">
    <text evidence="1">The sequence shown here is derived from an EMBL/GenBank/DDBJ whole genome shotgun (WGS) entry which is preliminary data.</text>
</comment>
<name>A0A8X6P5M6_NEPPI</name>
<protein>
    <submittedName>
        <fullName evidence="1">Uncharacterized protein</fullName>
    </submittedName>
</protein>
<organism evidence="1 2">
    <name type="scientific">Nephila pilipes</name>
    <name type="common">Giant wood spider</name>
    <name type="synonym">Nephila maculata</name>
    <dbReference type="NCBI Taxonomy" id="299642"/>
    <lineage>
        <taxon>Eukaryota</taxon>
        <taxon>Metazoa</taxon>
        <taxon>Ecdysozoa</taxon>
        <taxon>Arthropoda</taxon>
        <taxon>Chelicerata</taxon>
        <taxon>Arachnida</taxon>
        <taxon>Araneae</taxon>
        <taxon>Araneomorphae</taxon>
        <taxon>Entelegynae</taxon>
        <taxon>Araneoidea</taxon>
        <taxon>Nephilidae</taxon>
        <taxon>Nephila</taxon>
    </lineage>
</organism>
<dbReference type="Proteomes" id="UP000887013">
    <property type="component" value="Unassembled WGS sequence"/>
</dbReference>
<evidence type="ECO:0000313" key="2">
    <source>
        <dbReference type="Proteomes" id="UP000887013"/>
    </source>
</evidence>
<dbReference type="AlphaFoldDB" id="A0A8X6P5M6"/>
<evidence type="ECO:0000313" key="1">
    <source>
        <dbReference type="EMBL" id="GFT51843.1"/>
    </source>
</evidence>
<gene>
    <name evidence="1" type="ORF">NPIL_262741</name>
</gene>
<sequence length="221" mass="25145">MKSPRTARPFILSQTGWMQSLYHQRCSCVINEMDEKVKERAHALSSQPTMTLVAIAVRTRTIPLFPTVQHHEGETLPRYRGVVSCFERPEIALWIGCNYTPLVRSVGQDAIGEREPIIAATKDRHPVVVEKNLTTGFFQRRGKETSPKIGDMTRGDFEIPRSHLFRSGIMWSGLLRSGIVWPGIERSRSVGVLPSSVRLRLENFFASLERDRLRRGGSVFR</sequence>
<accession>A0A8X6P5M6</accession>
<keyword evidence="2" id="KW-1185">Reference proteome</keyword>
<dbReference type="EMBL" id="BMAW01065761">
    <property type="protein sequence ID" value="GFT51843.1"/>
    <property type="molecule type" value="Genomic_DNA"/>
</dbReference>
<reference evidence="1" key="1">
    <citation type="submission" date="2020-08" db="EMBL/GenBank/DDBJ databases">
        <title>Multicomponent nature underlies the extraordinary mechanical properties of spider dragline silk.</title>
        <authorList>
            <person name="Kono N."/>
            <person name="Nakamura H."/>
            <person name="Mori M."/>
            <person name="Yoshida Y."/>
            <person name="Ohtoshi R."/>
            <person name="Malay A.D."/>
            <person name="Moran D.A.P."/>
            <person name="Tomita M."/>
            <person name="Numata K."/>
            <person name="Arakawa K."/>
        </authorList>
    </citation>
    <scope>NUCLEOTIDE SEQUENCE</scope>
</reference>
<proteinExistence type="predicted"/>